<evidence type="ECO:0000256" key="3">
    <source>
        <dbReference type="ARBA" id="ARBA00023004"/>
    </source>
</evidence>
<evidence type="ECO:0000256" key="1">
    <source>
        <dbReference type="ARBA" id="ARBA00007888"/>
    </source>
</evidence>
<dbReference type="Proteomes" id="UP000254649">
    <property type="component" value="Unassembled WGS sequence"/>
</dbReference>
<gene>
    <name evidence="5" type="primary">hypD</name>
    <name evidence="5" type="ORF">NCTC10801_01827</name>
</gene>
<dbReference type="InterPro" id="IPR042243">
    <property type="entry name" value="HypD_1"/>
</dbReference>
<dbReference type="GO" id="GO:0051604">
    <property type="term" value="P:protein maturation"/>
    <property type="evidence" value="ECO:0007669"/>
    <property type="project" value="TreeGrafter"/>
</dbReference>
<organism evidence="5 6">
    <name type="scientific">[Actinobacillus] rossii</name>
    <dbReference type="NCBI Taxonomy" id="123820"/>
    <lineage>
        <taxon>Bacteria</taxon>
        <taxon>Pseudomonadati</taxon>
        <taxon>Pseudomonadota</taxon>
        <taxon>Gammaproteobacteria</taxon>
        <taxon>Pasteurellales</taxon>
        <taxon>Pasteurellaceae</taxon>
    </lineage>
</organism>
<keyword evidence="3" id="KW-0408">Iron</keyword>
<dbReference type="AlphaFoldDB" id="A0A380TXD9"/>
<sequence>MQFVDEFRDPVLARKLIDRLKQLMEKFPQFTKQRPLYLMEVCGGHTHTIFKFGLDRILPENIEFIHGPGCPVCVLPMGRIDVCIEIARRPDVIFCTFGDAMRVKGRHGSLLDAKAQGADVRIVYSPLDALTLAQKNPDKKVVFFSLGFETTMPSAAVTLQQAKRQHIDNFFIVCQNITIIPTLRELLQQEQVLIDGFIAPGHVSMIIGTTPYQELVDKYHKPFVITGFEPLDLLQAIVMLVEQFVDGRCEIENQYKRIVQQEGNLLAQQAMQDVFRLKTSSEWRGLGEIAESGVELTESYQQFDAEKYFHTTPQAVADDPLARCGDVLTGKCKPSDCTLFGTKCNPDSAYGALMVSSEGACSAYYQYRREN</sequence>
<evidence type="ECO:0000256" key="4">
    <source>
        <dbReference type="PIRNR" id="PIRNR005622"/>
    </source>
</evidence>
<dbReference type="GO" id="GO:0051539">
    <property type="term" value="F:4 iron, 4 sulfur cluster binding"/>
    <property type="evidence" value="ECO:0007669"/>
    <property type="project" value="TreeGrafter"/>
</dbReference>
<name>A0A380TXD9_9PAST</name>
<dbReference type="Gene3D" id="3.40.50.11750">
    <property type="entry name" value="HypD, alpha/beta domain 1"/>
    <property type="match status" value="2"/>
</dbReference>
<accession>A0A380TXD9</accession>
<dbReference type="InterPro" id="IPR002780">
    <property type="entry name" value="Hyd_form_HypD"/>
</dbReference>
<keyword evidence="2" id="KW-0479">Metal-binding</keyword>
<dbReference type="InterPro" id="IPR042244">
    <property type="entry name" value="HypD_2_sf"/>
</dbReference>
<comment type="similarity">
    <text evidence="1 4">Belongs to the HypD family.</text>
</comment>
<evidence type="ECO:0000313" key="6">
    <source>
        <dbReference type="Proteomes" id="UP000254649"/>
    </source>
</evidence>
<reference evidence="5 6" key="1">
    <citation type="submission" date="2018-06" db="EMBL/GenBank/DDBJ databases">
        <authorList>
            <consortium name="Pathogen Informatics"/>
            <person name="Doyle S."/>
        </authorList>
    </citation>
    <scope>NUCLEOTIDE SEQUENCE [LARGE SCALE GENOMIC DNA]</scope>
    <source>
        <strain evidence="5 6">NCTC10801</strain>
    </source>
</reference>
<keyword evidence="6" id="KW-1185">Reference proteome</keyword>
<dbReference type="PANTHER" id="PTHR30149:SF0">
    <property type="entry name" value="HYDROGENASE MATURATION FACTOR HYPD"/>
    <property type="match status" value="1"/>
</dbReference>
<dbReference type="PIRSF" id="PIRSF005622">
    <property type="entry name" value="Hydrgn_mat_hypD"/>
    <property type="match status" value="1"/>
</dbReference>
<dbReference type="PANTHER" id="PTHR30149">
    <property type="entry name" value="HYDROGENASE PROTEIN ASSEMBLY PROTEIN HYPD"/>
    <property type="match status" value="1"/>
</dbReference>
<protein>
    <recommendedName>
        <fullName evidence="4">Hydrogenase maturation factor</fullName>
    </recommendedName>
</protein>
<dbReference type="GO" id="GO:0005506">
    <property type="term" value="F:iron ion binding"/>
    <property type="evidence" value="ECO:0007669"/>
    <property type="project" value="TreeGrafter"/>
</dbReference>
<dbReference type="EMBL" id="UFRQ01000003">
    <property type="protein sequence ID" value="SUT92905.1"/>
    <property type="molecule type" value="Genomic_DNA"/>
</dbReference>
<dbReference type="NCBIfam" id="TIGR00075">
    <property type="entry name" value="hypD"/>
    <property type="match status" value="1"/>
</dbReference>
<evidence type="ECO:0000256" key="2">
    <source>
        <dbReference type="ARBA" id="ARBA00022723"/>
    </source>
</evidence>
<dbReference type="GO" id="GO:0070025">
    <property type="term" value="F:carbon monoxide binding"/>
    <property type="evidence" value="ECO:0007669"/>
    <property type="project" value="TreeGrafter"/>
</dbReference>
<proteinExistence type="inferred from homology"/>
<evidence type="ECO:0000313" key="5">
    <source>
        <dbReference type="EMBL" id="SUT92905.1"/>
    </source>
</evidence>
<dbReference type="Pfam" id="PF01924">
    <property type="entry name" value="HypD"/>
    <property type="match status" value="1"/>
</dbReference>
<dbReference type="Gene3D" id="6.10.20.100">
    <property type="match status" value="1"/>
</dbReference>
<dbReference type="OrthoDB" id="9770424at2"/>